<organism evidence="2 3">
    <name type="scientific">Loxostege sticticalis</name>
    <name type="common">Beet webworm moth</name>
    <dbReference type="NCBI Taxonomy" id="481309"/>
    <lineage>
        <taxon>Eukaryota</taxon>
        <taxon>Metazoa</taxon>
        <taxon>Ecdysozoa</taxon>
        <taxon>Arthropoda</taxon>
        <taxon>Hexapoda</taxon>
        <taxon>Insecta</taxon>
        <taxon>Pterygota</taxon>
        <taxon>Neoptera</taxon>
        <taxon>Endopterygota</taxon>
        <taxon>Lepidoptera</taxon>
        <taxon>Glossata</taxon>
        <taxon>Ditrysia</taxon>
        <taxon>Pyraloidea</taxon>
        <taxon>Crambidae</taxon>
        <taxon>Pyraustinae</taxon>
        <taxon>Loxostege</taxon>
    </lineage>
</organism>
<dbReference type="EMBL" id="JBEUOH010000020">
    <property type="protein sequence ID" value="KAL0869210.1"/>
    <property type="molecule type" value="Genomic_DNA"/>
</dbReference>
<comment type="caution">
    <text evidence="2">The sequence shown here is derived from an EMBL/GenBank/DDBJ whole genome shotgun (WGS) entry which is preliminary data.</text>
</comment>
<evidence type="ECO:0000313" key="2">
    <source>
        <dbReference type="EMBL" id="KAL0869210.1"/>
    </source>
</evidence>
<reference evidence="2 3" key="1">
    <citation type="submission" date="2024-06" db="EMBL/GenBank/DDBJ databases">
        <title>A chromosome-level genome assembly of beet webworm, Loxostege sticticalis.</title>
        <authorList>
            <person name="Zhang Y."/>
        </authorList>
    </citation>
    <scope>NUCLEOTIDE SEQUENCE [LARGE SCALE GENOMIC DNA]</scope>
    <source>
        <strain evidence="2">AQ026</strain>
        <tissue evidence="2">Whole body</tissue>
    </source>
</reference>
<feature type="region of interest" description="Disordered" evidence="1">
    <location>
        <begin position="1"/>
        <end position="26"/>
    </location>
</feature>
<protein>
    <submittedName>
        <fullName evidence="2">Uncharacterized protein</fullName>
    </submittedName>
</protein>
<evidence type="ECO:0000256" key="1">
    <source>
        <dbReference type="SAM" id="MobiDB-lite"/>
    </source>
</evidence>
<dbReference type="Proteomes" id="UP001549920">
    <property type="component" value="Unassembled WGS sequence"/>
</dbReference>
<gene>
    <name evidence="2" type="ORF">ABMA27_007487</name>
</gene>
<evidence type="ECO:0000313" key="3">
    <source>
        <dbReference type="Proteomes" id="UP001549920"/>
    </source>
</evidence>
<feature type="compositionally biased region" description="Basic and acidic residues" evidence="1">
    <location>
        <begin position="1"/>
        <end position="14"/>
    </location>
</feature>
<name>A0ABR3HFL9_LOXSC</name>
<sequence>MFEVIKETGHENPKRGNKARNGGGRSFQHLEAANLNEPRKAAWYIYAVKGPRKVEQEEHGDPALILGGQQVIHNVCQRSCRPMDIVSLKISRQLITDYPLQDLGEARQDADGPELPH</sequence>
<proteinExistence type="predicted"/>
<accession>A0ABR3HFL9</accession>
<keyword evidence="3" id="KW-1185">Reference proteome</keyword>